<keyword evidence="2" id="KW-0067">ATP-binding</keyword>
<dbReference type="SMART" id="SM00491">
    <property type="entry name" value="HELICc2"/>
    <property type="match status" value="1"/>
</dbReference>
<organism evidence="2 3">
    <name type="scientific">Sphingobacterium mizutaii</name>
    <dbReference type="NCBI Taxonomy" id="1010"/>
    <lineage>
        <taxon>Bacteria</taxon>
        <taxon>Pseudomonadati</taxon>
        <taxon>Bacteroidota</taxon>
        <taxon>Sphingobacteriia</taxon>
        <taxon>Sphingobacteriales</taxon>
        <taxon>Sphingobacteriaceae</taxon>
        <taxon>Sphingobacterium</taxon>
    </lineage>
</organism>
<dbReference type="Pfam" id="PF13307">
    <property type="entry name" value="Helicase_C_2"/>
    <property type="match status" value="1"/>
</dbReference>
<dbReference type="KEGG" id="smiz:4412673_00241"/>
<name>A0AAJ4X9D3_9SPHI</name>
<dbReference type="SMART" id="SM00487">
    <property type="entry name" value="DEXDc"/>
    <property type="match status" value="1"/>
</dbReference>
<dbReference type="EMBL" id="LT906468">
    <property type="protein sequence ID" value="SNV37738.1"/>
    <property type="molecule type" value="Genomic_DNA"/>
</dbReference>
<dbReference type="RefSeq" id="WP_093100973.1">
    <property type="nucleotide sequence ID" value="NZ_FNGK01000009.1"/>
</dbReference>
<dbReference type="AlphaFoldDB" id="A0AAJ4X9D3"/>
<sequence length="845" mass="97433">MVDFKKKLNKAIIAKKLNPVDIYDTLDRRSVTGPLRPIQNNILNEWFTERKEDKDLIIKLHTGEGKTLIGLLILQSKINSNEGNCVFVCPNIYLVNQVIEDANKFGIPICIIGKDNLLPDEFLNGKKILVTHVQKIFNGKSIFGIGNKGVNIGTIVLDDAHACVDSIKSSFTITIDSSLDKSKDCYKKIFNLFDTALQEQGMGSYLELYTKSNDSFLPIPYWEWEDKADEVISILSEFKEENFIKFTWPLLKDNINKCQAFISGNSIEITSIHLPIEKFSFFANAKNRILMSATTQDDSFFIKGLDLSIDAIKTPLRDLQKKWSGEKMILLPSLIHDDLTRDKVITLFSPTNKSRNFGVVSLVSSFVKSQLYFNQGALTPNTSNLYDEIKKLKSGDFSNCLVLANRYDGIDLPDESCRVLIIDGKPNFTSLSDKYEEQSRANSDYTNIKLAQKIEQGLGRSVRGEKDFSAILIIGADLVKFIKSSQTNKYFSAQTRKQIDIGLEIANMANDDDVKYKDNRIYQLIDLIKQSLNRDEGWKDYYTDEMDSIDDNQDVSYNYKIYELEKKSSKHYYLGEYSKAGEYIQEIIDSYLDDELEKGWYLQLKARFLYKESKIEANKLQKSAFSQNYELLKPKEGITYKKLSYINEDRIQRIKNFILKFKEYSEFSLEVEEILSNLDFGISHDKFERAFQKAGELLGFLSERPDKEIKKGPDNLWCVSVNEYLVFECKSEVDSDRVEIVKSESGQMNNHCGWFEEEYGKDVKVKYYMIIPTKKLSNVANFTHNVEIIRKGNLKKLKLSIKSFIKEFKDYDLRTITSEKIQEFLVNHNLDVESLSNNYSEKFNR</sequence>
<dbReference type="GO" id="GO:0006139">
    <property type="term" value="P:nucleobase-containing compound metabolic process"/>
    <property type="evidence" value="ECO:0007669"/>
    <property type="project" value="InterPro"/>
</dbReference>
<dbReference type="SUPFAM" id="SSF52540">
    <property type="entry name" value="P-loop containing nucleoside triphosphate hydrolases"/>
    <property type="match status" value="1"/>
</dbReference>
<dbReference type="InterPro" id="IPR006555">
    <property type="entry name" value="ATP-dep_Helicase_C"/>
</dbReference>
<accession>A0AAJ4X9D3</accession>
<proteinExistence type="predicted"/>
<reference evidence="2 3" key="1">
    <citation type="submission" date="2017-06" db="EMBL/GenBank/DDBJ databases">
        <authorList>
            <consortium name="Pathogen Informatics"/>
        </authorList>
    </citation>
    <scope>NUCLEOTIDE SEQUENCE [LARGE SCALE GENOMIC DNA]</scope>
    <source>
        <strain evidence="2 3">NCTC12149</strain>
    </source>
</reference>
<keyword evidence="2" id="KW-0547">Nucleotide-binding</keyword>
<evidence type="ECO:0000313" key="2">
    <source>
        <dbReference type="EMBL" id="SNV37738.1"/>
    </source>
</evidence>
<evidence type="ECO:0000259" key="1">
    <source>
        <dbReference type="PROSITE" id="PS51192"/>
    </source>
</evidence>
<dbReference type="GO" id="GO:0005524">
    <property type="term" value="F:ATP binding"/>
    <property type="evidence" value="ECO:0007669"/>
    <property type="project" value="InterPro"/>
</dbReference>
<dbReference type="GO" id="GO:0004386">
    <property type="term" value="F:helicase activity"/>
    <property type="evidence" value="ECO:0007669"/>
    <property type="project" value="UniProtKB-KW"/>
</dbReference>
<dbReference type="PROSITE" id="PS51192">
    <property type="entry name" value="HELICASE_ATP_BIND_1"/>
    <property type="match status" value="1"/>
</dbReference>
<gene>
    <name evidence="2" type="ORF">SAMEA4412673_00241</name>
</gene>
<feature type="domain" description="Helicase ATP-binding" evidence="1">
    <location>
        <begin position="47"/>
        <end position="313"/>
    </location>
</feature>
<dbReference type="GO" id="GO:0016818">
    <property type="term" value="F:hydrolase activity, acting on acid anhydrides, in phosphorus-containing anhydrides"/>
    <property type="evidence" value="ECO:0007669"/>
    <property type="project" value="InterPro"/>
</dbReference>
<dbReference type="InterPro" id="IPR006935">
    <property type="entry name" value="Helicase/UvrB_N"/>
</dbReference>
<dbReference type="Proteomes" id="UP000215355">
    <property type="component" value="Chromosome 1"/>
</dbReference>
<keyword evidence="2" id="KW-0347">Helicase</keyword>
<dbReference type="Gene3D" id="3.40.50.300">
    <property type="entry name" value="P-loop containing nucleotide triphosphate hydrolases"/>
    <property type="match status" value="2"/>
</dbReference>
<protein>
    <submittedName>
        <fullName evidence="2">Superfamily II helicase</fullName>
    </submittedName>
</protein>
<keyword evidence="2" id="KW-0378">Hydrolase</keyword>
<evidence type="ECO:0000313" key="3">
    <source>
        <dbReference type="Proteomes" id="UP000215355"/>
    </source>
</evidence>
<dbReference type="GO" id="GO:0003677">
    <property type="term" value="F:DNA binding"/>
    <property type="evidence" value="ECO:0007669"/>
    <property type="project" value="InterPro"/>
</dbReference>
<dbReference type="InterPro" id="IPR014001">
    <property type="entry name" value="Helicase_ATP-bd"/>
</dbReference>
<dbReference type="InterPro" id="IPR027417">
    <property type="entry name" value="P-loop_NTPase"/>
</dbReference>
<dbReference type="Pfam" id="PF04851">
    <property type="entry name" value="ResIII"/>
    <property type="match status" value="1"/>
</dbReference>